<gene>
    <name evidence="2" type="ORF">B296_00008893</name>
</gene>
<evidence type="ECO:0000313" key="2">
    <source>
        <dbReference type="EMBL" id="RRT50515.1"/>
    </source>
</evidence>
<dbReference type="AlphaFoldDB" id="A0A426YFK6"/>
<dbReference type="EMBL" id="AMZH03012726">
    <property type="protein sequence ID" value="RRT50515.1"/>
    <property type="molecule type" value="Genomic_DNA"/>
</dbReference>
<reference evidence="2 3" key="1">
    <citation type="journal article" date="2014" name="Agronomy (Basel)">
        <title>A Draft Genome Sequence for Ensete ventricosum, the Drought-Tolerant Tree Against Hunger.</title>
        <authorList>
            <person name="Harrison J."/>
            <person name="Moore K.A."/>
            <person name="Paszkiewicz K."/>
            <person name="Jones T."/>
            <person name="Grant M."/>
            <person name="Ambacheew D."/>
            <person name="Muzemil S."/>
            <person name="Studholme D.J."/>
        </authorList>
    </citation>
    <scope>NUCLEOTIDE SEQUENCE [LARGE SCALE GENOMIC DNA]</scope>
</reference>
<comment type="caution">
    <text evidence="2">The sequence shown here is derived from an EMBL/GenBank/DDBJ whole genome shotgun (WGS) entry which is preliminary data.</text>
</comment>
<evidence type="ECO:0000256" key="1">
    <source>
        <dbReference type="SAM" id="MobiDB-lite"/>
    </source>
</evidence>
<evidence type="ECO:0000313" key="3">
    <source>
        <dbReference type="Proteomes" id="UP000287651"/>
    </source>
</evidence>
<feature type="region of interest" description="Disordered" evidence="1">
    <location>
        <begin position="1"/>
        <end position="47"/>
    </location>
</feature>
<organism evidence="2 3">
    <name type="scientific">Ensete ventricosum</name>
    <name type="common">Abyssinian banana</name>
    <name type="synonym">Musa ensete</name>
    <dbReference type="NCBI Taxonomy" id="4639"/>
    <lineage>
        <taxon>Eukaryota</taxon>
        <taxon>Viridiplantae</taxon>
        <taxon>Streptophyta</taxon>
        <taxon>Embryophyta</taxon>
        <taxon>Tracheophyta</taxon>
        <taxon>Spermatophyta</taxon>
        <taxon>Magnoliopsida</taxon>
        <taxon>Liliopsida</taxon>
        <taxon>Zingiberales</taxon>
        <taxon>Musaceae</taxon>
        <taxon>Ensete</taxon>
    </lineage>
</organism>
<name>A0A426YFK6_ENSVE</name>
<protein>
    <submittedName>
        <fullName evidence="2">Uncharacterized protein</fullName>
    </submittedName>
</protein>
<feature type="compositionally biased region" description="Basic and acidic residues" evidence="1">
    <location>
        <begin position="14"/>
        <end position="23"/>
    </location>
</feature>
<accession>A0A426YFK6</accession>
<sequence>MHAMGNPAPAIDADPPHEIDRRRFLTLKSHYPSGEARGTLGSSRRRSWSPVENLLAKNLYGDTALHIAAAVGNCETRSHRRTELEAGDTTAQSGVLRASLNVLVPA</sequence>
<dbReference type="Proteomes" id="UP000287651">
    <property type="component" value="Unassembled WGS sequence"/>
</dbReference>
<proteinExistence type="predicted"/>